<evidence type="ECO:0000313" key="9">
    <source>
        <dbReference type="EMBL" id="EPF32145.1"/>
    </source>
</evidence>
<keyword evidence="3 6" id="KW-1133">Transmembrane helix</keyword>
<comment type="subcellular location">
    <subcellularLocation>
        <location evidence="1">Membrane</location>
        <topology evidence="1">Single-pass membrane protein</topology>
    </subcellularLocation>
</comment>
<dbReference type="AlphaFoldDB" id="S3K3S0"/>
<organism evidence="9 10">
    <name type="scientific">Treponema maltophilum ATCC 51939</name>
    <dbReference type="NCBI Taxonomy" id="1125699"/>
    <lineage>
        <taxon>Bacteria</taxon>
        <taxon>Pseudomonadati</taxon>
        <taxon>Spirochaetota</taxon>
        <taxon>Spirochaetia</taxon>
        <taxon>Spirochaetales</taxon>
        <taxon>Treponemataceae</taxon>
        <taxon>Treponema</taxon>
    </lineage>
</organism>
<feature type="domain" description="AprE-like beta-barrel" evidence="8">
    <location>
        <begin position="280"/>
        <end position="366"/>
    </location>
</feature>
<dbReference type="Gene3D" id="1.10.287.470">
    <property type="entry name" value="Helix hairpin bin"/>
    <property type="match status" value="1"/>
</dbReference>
<evidence type="ECO:0000259" key="7">
    <source>
        <dbReference type="Pfam" id="PF25917"/>
    </source>
</evidence>
<dbReference type="InterPro" id="IPR050739">
    <property type="entry name" value="MFP"/>
</dbReference>
<dbReference type="RefSeq" id="WP_016524442.1">
    <property type="nucleotide sequence ID" value="NZ_KE332518.1"/>
</dbReference>
<keyword evidence="4 6" id="KW-0472">Membrane</keyword>
<dbReference type="EMBL" id="ATFF01000002">
    <property type="protein sequence ID" value="EPF32145.1"/>
    <property type="molecule type" value="Genomic_DNA"/>
</dbReference>
<comment type="caution">
    <text evidence="9">The sequence shown here is derived from an EMBL/GenBank/DDBJ whole genome shotgun (WGS) entry which is preliminary data.</text>
</comment>
<dbReference type="OrthoDB" id="357309at2"/>
<dbReference type="PATRIC" id="fig|1125699.3.peg.134"/>
<keyword evidence="5" id="KW-0175">Coiled coil</keyword>
<evidence type="ECO:0000256" key="6">
    <source>
        <dbReference type="SAM" id="Phobius"/>
    </source>
</evidence>
<evidence type="ECO:0000313" key="10">
    <source>
        <dbReference type="Proteomes" id="UP000014541"/>
    </source>
</evidence>
<evidence type="ECO:0000256" key="1">
    <source>
        <dbReference type="ARBA" id="ARBA00004167"/>
    </source>
</evidence>
<name>S3K3S0_TREMA</name>
<feature type="coiled-coil region" evidence="5">
    <location>
        <begin position="208"/>
        <end position="239"/>
    </location>
</feature>
<dbReference type="PANTHER" id="PTHR30386">
    <property type="entry name" value="MEMBRANE FUSION SUBUNIT OF EMRAB-TOLC MULTIDRUG EFFLUX PUMP"/>
    <property type="match status" value="1"/>
</dbReference>
<dbReference type="Proteomes" id="UP000014541">
    <property type="component" value="Unassembled WGS sequence"/>
</dbReference>
<keyword evidence="2 6" id="KW-0812">Transmembrane</keyword>
<evidence type="ECO:0000256" key="5">
    <source>
        <dbReference type="SAM" id="Coils"/>
    </source>
</evidence>
<dbReference type="Pfam" id="PF26002">
    <property type="entry name" value="Beta-barrel_AprE"/>
    <property type="match status" value="1"/>
</dbReference>
<keyword evidence="10" id="KW-1185">Reference proteome</keyword>
<evidence type="ECO:0000256" key="4">
    <source>
        <dbReference type="ARBA" id="ARBA00023136"/>
    </source>
</evidence>
<proteinExistence type="predicted"/>
<dbReference type="STRING" id="1125699.HMPREF9194_00134"/>
<dbReference type="InterPro" id="IPR058625">
    <property type="entry name" value="MdtA-like_BSH"/>
</dbReference>
<dbReference type="GO" id="GO:0016020">
    <property type="term" value="C:membrane"/>
    <property type="evidence" value="ECO:0007669"/>
    <property type="project" value="UniProtKB-SubCell"/>
</dbReference>
<gene>
    <name evidence="9" type="ORF">HMPREF9194_00134</name>
</gene>
<evidence type="ECO:0000256" key="3">
    <source>
        <dbReference type="ARBA" id="ARBA00022989"/>
    </source>
</evidence>
<feature type="domain" description="Multidrug resistance protein MdtA-like barrel-sandwich hybrid" evidence="7">
    <location>
        <begin position="68"/>
        <end position="253"/>
    </location>
</feature>
<evidence type="ECO:0000259" key="8">
    <source>
        <dbReference type="Pfam" id="PF26002"/>
    </source>
</evidence>
<dbReference type="Pfam" id="PF25917">
    <property type="entry name" value="BSH_RND"/>
    <property type="match status" value="1"/>
</dbReference>
<reference evidence="9 10" key="1">
    <citation type="submission" date="2013-04" db="EMBL/GenBank/DDBJ databases">
        <title>The Genome Sequence of Treponema maltophilum ATCC 51939.</title>
        <authorList>
            <consortium name="The Broad Institute Genomics Platform"/>
            <person name="Earl A."/>
            <person name="Ward D."/>
            <person name="Feldgarden M."/>
            <person name="Gevers D."/>
            <person name="Leonetti C."/>
            <person name="Blanton J.M."/>
            <person name="Dewhirst F.E."/>
            <person name="Izard J."/>
            <person name="Walker B."/>
            <person name="Young S."/>
            <person name="Zeng Q."/>
            <person name="Gargeya S."/>
            <person name="Fitzgerald M."/>
            <person name="Haas B."/>
            <person name="Abouelleil A."/>
            <person name="Allen A.W."/>
            <person name="Alvarado L."/>
            <person name="Arachchi H.M."/>
            <person name="Berlin A.M."/>
            <person name="Chapman S.B."/>
            <person name="Gainer-Dewar J."/>
            <person name="Goldberg J."/>
            <person name="Griggs A."/>
            <person name="Gujja S."/>
            <person name="Hansen M."/>
            <person name="Howarth C."/>
            <person name="Imamovic A."/>
            <person name="Ireland A."/>
            <person name="Larimer J."/>
            <person name="McCowan C."/>
            <person name="Murphy C."/>
            <person name="Pearson M."/>
            <person name="Poon T.W."/>
            <person name="Priest M."/>
            <person name="Roberts A."/>
            <person name="Saif S."/>
            <person name="Shea T."/>
            <person name="Sisk P."/>
            <person name="Sykes S."/>
            <person name="Wortman J."/>
            <person name="Nusbaum C."/>
            <person name="Birren B."/>
        </authorList>
    </citation>
    <scope>NUCLEOTIDE SEQUENCE [LARGE SCALE GENOMIC DNA]</scope>
    <source>
        <strain evidence="9 10">ATCC 51939</strain>
    </source>
</reference>
<evidence type="ECO:0000256" key="2">
    <source>
        <dbReference type="ARBA" id="ARBA00022692"/>
    </source>
</evidence>
<accession>S3K3S0</accession>
<dbReference type="Gene3D" id="2.40.30.170">
    <property type="match status" value="1"/>
</dbReference>
<dbReference type="SUPFAM" id="SSF111369">
    <property type="entry name" value="HlyD-like secretion proteins"/>
    <property type="match status" value="1"/>
</dbReference>
<sequence length="384" mass="43431">MKEPVILMPADSLDYSQEVLLYREPKELSLTVWIIASLFAVVLCWIVFGKAEEVVRAKGLVRPISNISQVKNAVPGEIVGLYYENGERVEKGELLLQIDTRSLKAKEAALKSAYEKLVVKTEGLRQTEKSFYGSAACIDKHNTEAFTRFQAFSYQKELLEKRYALAEKTRQEALRMPSDAITGAKLRELGYEADIQLLNLETYKSSFIKEISAEYAQCAVELEEVKSQAEQVRQSIKNSSVYAPIAGRVQEISSLNKNDYLFADQKILNIVPDDGGTYKAELKIPAKMSGKLEKGMRVKLRFPAFPFHEFGGAEGTVVSIDPDATADVNGMLYFTVSANIDKAFLEDRKKRRYPVKSGLETEARIILRERTILWYILKQLDLVW</sequence>
<dbReference type="InterPro" id="IPR058982">
    <property type="entry name" value="Beta-barrel_AprE"/>
</dbReference>
<dbReference type="HOGENOM" id="CLU_023976_7_1_12"/>
<dbReference type="eggNOG" id="COG0845">
    <property type="taxonomic scope" value="Bacteria"/>
</dbReference>
<protein>
    <submittedName>
        <fullName evidence="9">Uncharacterized protein</fullName>
    </submittedName>
</protein>
<dbReference type="PRINTS" id="PR01490">
    <property type="entry name" value="RTXTOXIND"/>
</dbReference>
<dbReference type="PANTHER" id="PTHR30386:SF26">
    <property type="entry name" value="TRANSPORT PROTEIN COMB"/>
    <property type="match status" value="1"/>
</dbReference>
<feature type="transmembrane region" description="Helical" evidence="6">
    <location>
        <begin position="30"/>
        <end position="48"/>
    </location>
</feature>
<dbReference type="Gene3D" id="2.40.50.100">
    <property type="match status" value="1"/>
</dbReference>